<dbReference type="Proteomes" id="UP000298663">
    <property type="component" value="Unassembled WGS sequence"/>
</dbReference>
<proteinExistence type="predicted"/>
<dbReference type="InterPro" id="IPR011009">
    <property type="entry name" value="Kinase-like_dom_sf"/>
</dbReference>
<dbReference type="SUPFAM" id="SSF56112">
    <property type="entry name" value="Protein kinase-like (PK-like)"/>
    <property type="match status" value="1"/>
</dbReference>
<reference evidence="1 2" key="1">
    <citation type="journal article" date="2015" name="Genome Biol.">
        <title>Comparative genomics of Steinernema reveals deeply conserved gene regulatory networks.</title>
        <authorList>
            <person name="Dillman A.R."/>
            <person name="Macchietto M."/>
            <person name="Porter C.F."/>
            <person name="Rogers A."/>
            <person name="Williams B."/>
            <person name="Antoshechkin I."/>
            <person name="Lee M.M."/>
            <person name="Goodwin Z."/>
            <person name="Lu X."/>
            <person name="Lewis E.E."/>
            <person name="Goodrich-Blair H."/>
            <person name="Stock S.P."/>
            <person name="Adams B.J."/>
            <person name="Sternberg P.W."/>
            <person name="Mortazavi A."/>
        </authorList>
    </citation>
    <scope>NUCLEOTIDE SEQUENCE [LARGE SCALE GENOMIC DNA]</scope>
    <source>
        <strain evidence="1 2">ALL</strain>
    </source>
</reference>
<dbReference type="PANTHER" id="PTHR23020">
    <property type="entry name" value="UNCHARACTERIZED NUCLEAR HORMONE RECEPTOR-RELATED"/>
    <property type="match status" value="1"/>
</dbReference>
<sequence>MEFPFNNDWILSQLTDHCKDFVIEKGSDTINNIAIKNVGKNGFLASVFLVIVEFSAGSNFEVIVKLCGRVLGDSDEPSFNDFFLNGLHNRECLFYEILAPFLPIPIPKTYSFGTSISAKVCGFILMESLIGRGESFHFSQSLTLGQMLELAGFVAQLQSHAMLLKDQSWIEEFGQATFDMKAQIEVILSAFKRLKKIRNGELKTEAEILASLVNKNFTEFSQYKLHQKLQIPPVLAHGTC</sequence>
<dbReference type="EMBL" id="AZBU02000008">
    <property type="protein sequence ID" value="TKR66912.1"/>
    <property type="molecule type" value="Genomic_DNA"/>
</dbReference>
<evidence type="ECO:0008006" key="3">
    <source>
        <dbReference type="Google" id="ProtNLM"/>
    </source>
</evidence>
<dbReference type="InterPro" id="IPR012877">
    <property type="entry name" value="Dhs-27"/>
</dbReference>
<dbReference type="PANTHER" id="PTHR23020:SF41">
    <property type="entry name" value="AMINOGLYCOSIDE PHOSPHOTRANSFERASE DOMAIN-CONTAINING PROTEIN"/>
    <property type="match status" value="1"/>
</dbReference>
<comment type="caution">
    <text evidence="1">The sequence shown here is derived from an EMBL/GenBank/DDBJ whole genome shotgun (WGS) entry which is preliminary data.</text>
</comment>
<evidence type="ECO:0000313" key="1">
    <source>
        <dbReference type="EMBL" id="TKR66912.1"/>
    </source>
</evidence>
<protein>
    <recommendedName>
        <fullName evidence="3">CHK kinase-like domain-containing protein</fullName>
    </recommendedName>
</protein>
<organism evidence="1 2">
    <name type="scientific">Steinernema carpocapsae</name>
    <name type="common">Entomopathogenic nematode</name>
    <dbReference type="NCBI Taxonomy" id="34508"/>
    <lineage>
        <taxon>Eukaryota</taxon>
        <taxon>Metazoa</taxon>
        <taxon>Ecdysozoa</taxon>
        <taxon>Nematoda</taxon>
        <taxon>Chromadorea</taxon>
        <taxon>Rhabditida</taxon>
        <taxon>Tylenchina</taxon>
        <taxon>Panagrolaimomorpha</taxon>
        <taxon>Strongyloidoidea</taxon>
        <taxon>Steinernematidae</taxon>
        <taxon>Steinernema</taxon>
    </lineage>
</organism>
<gene>
    <name evidence="1" type="ORF">L596_023139</name>
</gene>
<keyword evidence="2" id="KW-1185">Reference proteome</keyword>
<dbReference type="AlphaFoldDB" id="A0A4U5MCZ4"/>
<reference evidence="1 2" key="2">
    <citation type="journal article" date="2019" name="G3 (Bethesda)">
        <title>Hybrid Assembly of the Genome of the Entomopathogenic Nematode Steinernema carpocapsae Identifies the X-Chromosome.</title>
        <authorList>
            <person name="Serra L."/>
            <person name="Macchietto M."/>
            <person name="Macias-Munoz A."/>
            <person name="McGill C.J."/>
            <person name="Rodriguez I.M."/>
            <person name="Rodriguez B."/>
            <person name="Murad R."/>
            <person name="Mortazavi A."/>
        </authorList>
    </citation>
    <scope>NUCLEOTIDE SEQUENCE [LARGE SCALE GENOMIC DNA]</scope>
    <source>
        <strain evidence="1 2">ALL</strain>
    </source>
</reference>
<evidence type="ECO:0000313" key="2">
    <source>
        <dbReference type="Proteomes" id="UP000298663"/>
    </source>
</evidence>
<accession>A0A4U5MCZ4</accession>
<name>A0A4U5MCZ4_STECR</name>
<dbReference type="InterPro" id="IPR052961">
    <property type="entry name" value="Oxido-Kinase-like_Enzymes"/>
</dbReference>
<dbReference type="Pfam" id="PF07914">
    <property type="entry name" value="DUF1679"/>
    <property type="match status" value="1"/>
</dbReference>